<dbReference type="OMA" id="KFCTESA"/>
<reference evidence="3 4" key="1">
    <citation type="journal article" date="2020" name="Cell">
        <title>Large-Scale Comparative Analyses of Tick Genomes Elucidate Their Genetic Diversity and Vector Capacities.</title>
        <authorList>
            <consortium name="Tick Genome and Microbiome Consortium (TIGMIC)"/>
            <person name="Jia N."/>
            <person name="Wang J."/>
            <person name="Shi W."/>
            <person name="Du L."/>
            <person name="Sun Y."/>
            <person name="Zhan W."/>
            <person name="Jiang J.F."/>
            <person name="Wang Q."/>
            <person name="Zhang B."/>
            <person name="Ji P."/>
            <person name="Bell-Sakyi L."/>
            <person name="Cui X.M."/>
            <person name="Yuan T.T."/>
            <person name="Jiang B.G."/>
            <person name="Yang W.F."/>
            <person name="Lam T.T."/>
            <person name="Chang Q.C."/>
            <person name="Ding S.J."/>
            <person name="Wang X.J."/>
            <person name="Zhu J.G."/>
            <person name="Ruan X.D."/>
            <person name="Zhao L."/>
            <person name="Wei J.T."/>
            <person name="Ye R.Z."/>
            <person name="Que T.C."/>
            <person name="Du C.H."/>
            <person name="Zhou Y.H."/>
            <person name="Cheng J.X."/>
            <person name="Dai P.F."/>
            <person name="Guo W.B."/>
            <person name="Han X.H."/>
            <person name="Huang E.J."/>
            <person name="Li L.F."/>
            <person name="Wei W."/>
            <person name="Gao Y.C."/>
            <person name="Liu J.Z."/>
            <person name="Shao H.Z."/>
            <person name="Wang X."/>
            <person name="Wang C.C."/>
            <person name="Yang T.C."/>
            <person name="Huo Q.B."/>
            <person name="Li W."/>
            <person name="Chen H.Y."/>
            <person name="Chen S.E."/>
            <person name="Zhou L.G."/>
            <person name="Ni X.B."/>
            <person name="Tian J.H."/>
            <person name="Sheng Y."/>
            <person name="Liu T."/>
            <person name="Pan Y.S."/>
            <person name="Xia L.Y."/>
            <person name="Li J."/>
            <person name="Zhao F."/>
            <person name="Cao W.C."/>
        </authorList>
    </citation>
    <scope>NUCLEOTIDE SEQUENCE [LARGE SCALE GENOMIC DNA]</scope>
    <source>
        <strain evidence="3">HaeL-2018</strain>
    </source>
</reference>
<evidence type="ECO:0000313" key="4">
    <source>
        <dbReference type="Proteomes" id="UP000821853"/>
    </source>
</evidence>
<feature type="region of interest" description="Disordered" evidence="2">
    <location>
        <begin position="41"/>
        <end position="65"/>
    </location>
</feature>
<evidence type="ECO:0000256" key="2">
    <source>
        <dbReference type="SAM" id="MobiDB-lite"/>
    </source>
</evidence>
<evidence type="ECO:0000313" key="3">
    <source>
        <dbReference type="EMBL" id="KAH9381104.1"/>
    </source>
</evidence>
<feature type="coiled-coil region" evidence="1">
    <location>
        <begin position="114"/>
        <end position="177"/>
    </location>
</feature>
<comment type="caution">
    <text evidence="3">The sequence shown here is derived from an EMBL/GenBank/DDBJ whole genome shotgun (WGS) entry which is preliminary data.</text>
</comment>
<sequence>MGRLAYDIQEMRGLTIDLIARVAELEGELAALKSIPQRTFADVTRSSEAKRHSAPDPEEGEGRKQSVLHIKLKDTGEKDAAKVAEAELNKNFEPSQLGLKNVTLRKTRQGVLVLADEEEGLDRLKSELDTHEVLKSKLSAEFPRGRQPEICILGVPNETQEAEIQEELAKQTNTEEEQIIIKRKIQSKRRSEVTVIAQVPGPAFRKIMGQGRVRIGWTMYRANENLYVPRCDNCARFGHISVACKQKNPTCTDYIGQHHHRECPASEFFCQECVLYNRKAGRDVLDVRHSMMDVRCPSFQRFQDNMRERTNYD</sequence>
<evidence type="ECO:0000256" key="1">
    <source>
        <dbReference type="SAM" id="Coils"/>
    </source>
</evidence>
<keyword evidence="4" id="KW-1185">Reference proteome</keyword>
<protein>
    <recommendedName>
        <fullName evidence="5">CCHC-type domain-containing protein</fullName>
    </recommendedName>
</protein>
<accession>A0A9J6H225</accession>
<name>A0A9J6H225_HAELO</name>
<evidence type="ECO:0008006" key="5">
    <source>
        <dbReference type="Google" id="ProtNLM"/>
    </source>
</evidence>
<keyword evidence="1" id="KW-0175">Coiled coil</keyword>
<proteinExistence type="predicted"/>
<dbReference type="Proteomes" id="UP000821853">
    <property type="component" value="Chromosome 9"/>
</dbReference>
<dbReference type="VEuPathDB" id="VectorBase:HLOH_065154"/>
<dbReference type="AlphaFoldDB" id="A0A9J6H225"/>
<gene>
    <name evidence="3" type="ORF">HPB48_010776</name>
</gene>
<organism evidence="3 4">
    <name type="scientific">Haemaphysalis longicornis</name>
    <name type="common">Bush tick</name>
    <dbReference type="NCBI Taxonomy" id="44386"/>
    <lineage>
        <taxon>Eukaryota</taxon>
        <taxon>Metazoa</taxon>
        <taxon>Ecdysozoa</taxon>
        <taxon>Arthropoda</taxon>
        <taxon>Chelicerata</taxon>
        <taxon>Arachnida</taxon>
        <taxon>Acari</taxon>
        <taxon>Parasitiformes</taxon>
        <taxon>Ixodida</taxon>
        <taxon>Ixodoidea</taxon>
        <taxon>Ixodidae</taxon>
        <taxon>Haemaphysalinae</taxon>
        <taxon>Haemaphysalis</taxon>
    </lineage>
</organism>
<dbReference type="EMBL" id="JABSTR010000011">
    <property type="protein sequence ID" value="KAH9381104.1"/>
    <property type="molecule type" value="Genomic_DNA"/>
</dbReference>
<dbReference type="OrthoDB" id="6513379at2759"/>
<feature type="compositionally biased region" description="Basic and acidic residues" evidence="2">
    <location>
        <begin position="45"/>
        <end position="64"/>
    </location>
</feature>